<dbReference type="OMA" id="VEHAQFY"/>
<accession>A0AAE6IJC7</accession>
<dbReference type="AlphaFoldDB" id="A0AAE6IJC7"/>
<evidence type="ECO:0000256" key="2">
    <source>
        <dbReference type="ARBA" id="ARBA00022679"/>
    </source>
</evidence>
<dbReference type="Gene3D" id="3.40.50.2000">
    <property type="entry name" value="Glycogen Phosphorylase B"/>
    <property type="match status" value="2"/>
</dbReference>
<dbReference type="GO" id="GO:0016757">
    <property type="term" value="F:glycosyltransferase activity"/>
    <property type="evidence" value="ECO:0007669"/>
    <property type="project" value="UniProtKB-KW"/>
</dbReference>
<dbReference type="InterPro" id="IPR001296">
    <property type="entry name" value="Glyco_trans_1"/>
</dbReference>
<dbReference type="SUPFAM" id="SSF53756">
    <property type="entry name" value="UDP-Glycosyltransferase/glycogen phosphorylase"/>
    <property type="match status" value="1"/>
</dbReference>
<protein>
    <submittedName>
        <fullName evidence="4">Glycosyltransferase</fullName>
    </submittedName>
</protein>
<feature type="domain" description="Glycosyl transferase family 1" evidence="3">
    <location>
        <begin position="304"/>
        <end position="440"/>
    </location>
</feature>
<reference evidence="4 5" key="1">
    <citation type="submission" date="2019-06" db="EMBL/GenBank/DDBJ databases">
        <title>Genome analyses of bacteria isolated from kimchi.</title>
        <authorList>
            <person name="Lee S."/>
            <person name="Ahn S."/>
            <person name="Roh S."/>
        </authorList>
    </citation>
    <scope>NUCLEOTIDE SEQUENCE [LARGE SCALE GENOMIC DNA]</scope>
    <source>
        <strain evidence="4 5">CBA3620</strain>
    </source>
</reference>
<proteinExistence type="predicted"/>
<gene>
    <name evidence="4" type="ORF">FGL89_04170</name>
</gene>
<dbReference type="RefSeq" id="WP_014973672.1">
    <property type="nucleotide sequence ID" value="NZ_BPKR01000015.1"/>
</dbReference>
<evidence type="ECO:0000259" key="3">
    <source>
        <dbReference type="Pfam" id="PF00534"/>
    </source>
</evidence>
<dbReference type="Pfam" id="PF00534">
    <property type="entry name" value="Glycos_transf_1"/>
    <property type="match status" value="1"/>
</dbReference>
<keyword evidence="2" id="KW-0808">Transferase</keyword>
<evidence type="ECO:0000313" key="5">
    <source>
        <dbReference type="Proteomes" id="UP000321332"/>
    </source>
</evidence>
<name>A0AAE6IJC7_LEUCA</name>
<keyword evidence="1" id="KW-0328">Glycosyltransferase</keyword>
<dbReference type="Proteomes" id="UP000321332">
    <property type="component" value="Chromosome"/>
</dbReference>
<dbReference type="EMBL" id="CP042374">
    <property type="protein sequence ID" value="QEA33385.1"/>
    <property type="molecule type" value="Genomic_DNA"/>
</dbReference>
<evidence type="ECO:0000313" key="4">
    <source>
        <dbReference type="EMBL" id="QEA33385.1"/>
    </source>
</evidence>
<dbReference type="PANTHER" id="PTHR12526">
    <property type="entry name" value="GLYCOSYLTRANSFERASE"/>
    <property type="match status" value="1"/>
</dbReference>
<evidence type="ECO:0000256" key="1">
    <source>
        <dbReference type="ARBA" id="ARBA00022676"/>
    </source>
</evidence>
<dbReference type="GeneID" id="61186930"/>
<dbReference type="PANTHER" id="PTHR12526:SF629">
    <property type="entry name" value="TEICHURONIC ACID BIOSYNTHESIS GLYCOSYLTRANSFERASE TUAH-RELATED"/>
    <property type="match status" value="1"/>
</dbReference>
<sequence>MIFFVNKGIGHGNSGVEHAQFYRAARFREKNIPFKLIFTDLLPKLHQHIQEWQLAENEVIGLYDYLLHDDPDTYLREGEVNIHSYQQDILLDDTQTQRMMRCQTTGNYQATIYKHKKHVPEKDIYVVEDDRVILENNNHRISWHYRDTASRGRQMTNIHVDNFRGEYYVFNTFETLVAFFFAEIQQRYQKNIYVIDRGTENEVALIQMKRSGQPIVLIDVVHAAHFVRFQHGQPLWNSYYQYMLDHVHDLDVVIVSTQLQKKAMLTHLRHIGINHVDSEIIAIPVGGVTNISAPRRWSGGIAHFVTASRLHSEKNINHIIQAIHQLRLEGFKSTLDIYGVGSEEQSLINLVNELHLDQVIQFKGLSHQLTDTLAQYDAFVSASYSEGFGLTYLEAMAAALPIATYANLYGAQELIHNGKNGYLANFDPHRDQISDNINHLSTAMRKIFDHYDALSLGAHQLANNYQAEIIATQWQKVVAKYDN</sequence>
<organism evidence="4 5">
    <name type="scientific">Leuconostoc carnosum</name>
    <dbReference type="NCBI Taxonomy" id="1252"/>
    <lineage>
        <taxon>Bacteria</taxon>
        <taxon>Bacillati</taxon>
        <taxon>Bacillota</taxon>
        <taxon>Bacilli</taxon>
        <taxon>Lactobacillales</taxon>
        <taxon>Lactobacillaceae</taxon>
        <taxon>Leuconostoc</taxon>
    </lineage>
</organism>